<dbReference type="InterPro" id="IPR032171">
    <property type="entry name" value="COR-A"/>
</dbReference>
<dbReference type="InterPro" id="IPR036770">
    <property type="entry name" value="Ankyrin_rpt-contain_sf"/>
</dbReference>
<name>A0A1X7TZ10_AMPQE</name>
<dbReference type="eggNOG" id="KOG0504">
    <property type="taxonomic scope" value="Eukaryota"/>
</dbReference>
<proteinExistence type="predicted"/>
<feature type="repeat" description="ANK" evidence="3">
    <location>
        <begin position="70"/>
        <end position="102"/>
    </location>
</feature>
<evidence type="ECO:0000313" key="6">
    <source>
        <dbReference type="EnsemblMetazoa" id="Aqu2.1.20652_001"/>
    </source>
</evidence>
<protein>
    <recommendedName>
        <fullName evidence="5">COR domain-containing protein</fullName>
    </recommendedName>
</protein>
<dbReference type="InterPro" id="IPR036388">
    <property type="entry name" value="WH-like_DNA-bd_sf"/>
</dbReference>
<dbReference type="EnsemblMetazoa" id="XM_020001359.1">
    <property type="protein sequence ID" value="XP_019856918.1"/>
    <property type="gene ID" value="LOC109585335"/>
</dbReference>
<feature type="region of interest" description="Disordered" evidence="4">
    <location>
        <begin position="315"/>
        <end position="443"/>
    </location>
</feature>
<dbReference type="SUPFAM" id="SSF52540">
    <property type="entry name" value="P-loop containing nucleoside triphosphate hydrolases"/>
    <property type="match status" value="1"/>
</dbReference>
<dbReference type="Gene3D" id="1.10.10.10">
    <property type="entry name" value="Winged helix-like DNA-binding domain superfamily/Winged helix DNA-binding domain"/>
    <property type="match status" value="1"/>
</dbReference>
<reference evidence="6" key="2">
    <citation type="submission" date="2017-05" db="UniProtKB">
        <authorList>
            <consortium name="EnsemblMetazoa"/>
        </authorList>
    </citation>
    <scope>IDENTIFICATION</scope>
</reference>
<dbReference type="InParanoid" id="A0A1X7TZ10"/>
<dbReference type="PROSITE" id="PS50088">
    <property type="entry name" value="ANK_REPEAT"/>
    <property type="match status" value="3"/>
</dbReference>
<feature type="repeat" description="ANK" evidence="3">
    <location>
        <begin position="106"/>
        <end position="138"/>
    </location>
</feature>
<dbReference type="InterPro" id="IPR027417">
    <property type="entry name" value="P-loop_NTPase"/>
</dbReference>
<dbReference type="AlphaFoldDB" id="A0A1X7TZ10"/>
<dbReference type="PANTHER" id="PTHR24173">
    <property type="entry name" value="ANKYRIN REPEAT CONTAINING"/>
    <property type="match status" value="1"/>
</dbReference>
<dbReference type="SUPFAM" id="SSF48403">
    <property type="entry name" value="Ankyrin repeat"/>
    <property type="match status" value="1"/>
</dbReference>
<sequence>MATFDLFSAVKDGDTDSVRNLLSSRRCRSHLNDRNEWGDTVLHLAAEAGNSEVCQMLIAGGASVTVRNNRGETCLHRAAVGGHTDCVTAIVERDNDPEAVNSQNDAGYTALHHAAKHGTISLIQVLLRSGSDRMLENNAGETPYMVAHKYQQFEAERLLLNIEQQHADKAIQEMNTKPKKIIAAYSKALKNAHKPESRIRLMFVGDSQSGKTSLKKTLFGEGFNEEEEPTKCIGVDPSIARIQFKQYREWIVQPLSKADAHRLNLEYNDAIIDYILNEIRKPGVADEVVDLKKLGLRKQRKNVEFQTTPSIIPALSLSNDLSYEEEEEEEMEQEEEQQDGDDDDDDDDDIESDGQFHTPSSSSSSSPSSLSDSLQNTTSKDGGGGAYKSRGRQGTIVKKKGSGEGEESNNQEEEEDKERQERDEEMSIDPNSAVPTKQQQQSKLTVFDSTFEMSKDLMEHIPLEVLKRLVMRWPVDGEESTTDMDSISRRRLLIHIWDCSGDPLQLSVVPLFFSHSRSIYLLSYDTRKDLSQPSESFTSHKLTSLTGSPPTNSEVLEEWLGGIMAQSNHTPMLSTSFPTPQLPPVIFVTPFADLPNLKSFHKFFGLPSFERYKRHMLESNLISVSNAYEGEFSSEYRSHYYLRREIDHLARQMPYIQDMIPVQWVMFEQLLHSLLEQKKIIIQLKDLERYIAERCDIIGPLQVQPVLSYYNDVGLIIHFQRHPALSPLVIIKPQWLMSSLASIFASSSTNWITAEVRRSFEELLVKGYIRRDVLNLAYRCSRLPHGCWNEALYYMNYMDLIACHPSLHDTTSVYIPALVNRAPPAFAFGPTAEDPVTLFFSCGKSKCPLSLFNQLVVRCIRSCRYPPVLYYEIVHLRLNPTHHLILRRDGSRIAVLVQRNTLSFCSNCSEGKDTSNGVDKECQHVTHFADYDRDLTACADHLETYKSFLDEVPFSSLDISDEISSLHDVCHAVLAFLESTLDFLISCWYPGLVLEIMTEGGMIINQKWRETVLRRNKANEKLAMWFH</sequence>
<feature type="compositionally biased region" description="Polar residues" evidence="4">
    <location>
        <begin position="531"/>
        <end position="550"/>
    </location>
</feature>
<accession>A0A1X7TZ10</accession>
<dbReference type="Gene3D" id="1.25.40.20">
    <property type="entry name" value="Ankyrin repeat-containing domain"/>
    <property type="match status" value="2"/>
</dbReference>
<feature type="compositionally biased region" description="Polar residues" evidence="4">
    <location>
        <begin position="429"/>
        <end position="443"/>
    </location>
</feature>
<dbReference type="Pfam" id="PF12796">
    <property type="entry name" value="Ank_2"/>
    <property type="match status" value="2"/>
</dbReference>
<feature type="repeat" description="ANK" evidence="3">
    <location>
        <begin position="37"/>
        <end position="69"/>
    </location>
</feature>
<dbReference type="Gene3D" id="3.40.50.300">
    <property type="entry name" value="P-loop containing nucleotide triphosphate hydrolases"/>
    <property type="match status" value="1"/>
</dbReference>
<evidence type="ECO:0000256" key="4">
    <source>
        <dbReference type="SAM" id="MobiDB-lite"/>
    </source>
</evidence>
<dbReference type="EnsemblMetazoa" id="Aqu2.1.20652_001">
    <property type="protein sequence ID" value="Aqu2.1.20652_001"/>
    <property type="gene ID" value="Aqu2.1.20652"/>
</dbReference>
<feature type="compositionally biased region" description="Acidic residues" evidence="4">
    <location>
        <begin position="404"/>
        <end position="416"/>
    </location>
</feature>
<keyword evidence="1" id="KW-0677">Repeat</keyword>
<feature type="region of interest" description="Disordered" evidence="4">
    <location>
        <begin position="530"/>
        <end position="550"/>
    </location>
</feature>
<organism evidence="6">
    <name type="scientific">Amphimedon queenslandica</name>
    <name type="common">Sponge</name>
    <dbReference type="NCBI Taxonomy" id="400682"/>
    <lineage>
        <taxon>Eukaryota</taxon>
        <taxon>Metazoa</taxon>
        <taxon>Porifera</taxon>
        <taxon>Demospongiae</taxon>
        <taxon>Heteroscleromorpha</taxon>
        <taxon>Haplosclerida</taxon>
        <taxon>Niphatidae</taxon>
        <taxon>Amphimedon</taxon>
    </lineage>
</organism>
<evidence type="ECO:0000256" key="2">
    <source>
        <dbReference type="ARBA" id="ARBA00023043"/>
    </source>
</evidence>
<reference evidence="7" key="1">
    <citation type="journal article" date="2010" name="Nature">
        <title>The Amphimedon queenslandica genome and the evolution of animal complexity.</title>
        <authorList>
            <person name="Srivastava M."/>
            <person name="Simakov O."/>
            <person name="Chapman J."/>
            <person name="Fahey B."/>
            <person name="Gauthier M.E."/>
            <person name="Mitros T."/>
            <person name="Richards G.S."/>
            <person name="Conaco C."/>
            <person name="Dacre M."/>
            <person name="Hellsten U."/>
            <person name="Larroux C."/>
            <person name="Putnam N.H."/>
            <person name="Stanke M."/>
            <person name="Adamska M."/>
            <person name="Darling A."/>
            <person name="Degnan S.M."/>
            <person name="Oakley T.H."/>
            <person name="Plachetzki D.C."/>
            <person name="Zhai Y."/>
            <person name="Adamski M."/>
            <person name="Calcino A."/>
            <person name="Cummins S.F."/>
            <person name="Goodstein D.M."/>
            <person name="Harris C."/>
            <person name="Jackson D.J."/>
            <person name="Leys S.P."/>
            <person name="Shu S."/>
            <person name="Woodcroft B.J."/>
            <person name="Vervoort M."/>
            <person name="Kosik K.S."/>
            <person name="Manning G."/>
            <person name="Degnan B.M."/>
            <person name="Rokhsar D.S."/>
        </authorList>
    </citation>
    <scope>NUCLEOTIDE SEQUENCE [LARGE SCALE GENOMIC DNA]</scope>
</reference>
<dbReference type="PANTHER" id="PTHR24173:SF74">
    <property type="entry name" value="ANKYRIN REPEAT DOMAIN-CONTAINING PROTEIN 16"/>
    <property type="match status" value="1"/>
</dbReference>
<dbReference type="SMART" id="SM00248">
    <property type="entry name" value="ANK"/>
    <property type="match status" value="3"/>
</dbReference>
<evidence type="ECO:0000256" key="3">
    <source>
        <dbReference type="PROSITE-ProRule" id="PRU00023"/>
    </source>
</evidence>
<dbReference type="OrthoDB" id="20727at2759"/>
<evidence type="ECO:0000259" key="5">
    <source>
        <dbReference type="Pfam" id="PF16095"/>
    </source>
</evidence>
<keyword evidence="7" id="KW-1185">Reference proteome</keyword>
<feature type="compositionally biased region" description="Low complexity" evidence="4">
    <location>
        <begin position="359"/>
        <end position="374"/>
    </location>
</feature>
<dbReference type="InterPro" id="IPR002110">
    <property type="entry name" value="Ankyrin_rpt"/>
</dbReference>
<feature type="domain" description="COR" evidence="5">
    <location>
        <begin position="661"/>
        <end position="750"/>
    </location>
</feature>
<dbReference type="Pfam" id="PF16095">
    <property type="entry name" value="COR-A"/>
    <property type="match status" value="1"/>
</dbReference>
<evidence type="ECO:0000256" key="1">
    <source>
        <dbReference type="ARBA" id="ARBA00022737"/>
    </source>
</evidence>
<dbReference type="PROSITE" id="PS50297">
    <property type="entry name" value="ANK_REP_REGION"/>
    <property type="match status" value="2"/>
</dbReference>
<gene>
    <name evidence="6" type="primary">109585335</name>
</gene>
<dbReference type="KEGG" id="aqu:109585335"/>
<evidence type="ECO:0000313" key="7">
    <source>
        <dbReference type="Proteomes" id="UP000007879"/>
    </source>
</evidence>
<keyword evidence="2 3" id="KW-0040">ANK repeat</keyword>
<dbReference type="Proteomes" id="UP000007879">
    <property type="component" value="Unassembled WGS sequence"/>
</dbReference>
<feature type="compositionally biased region" description="Acidic residues" evidence="4">
    <location>
        <begin position="322"/>
        <end position="352"/>
    </location>
</feature>